<feature type="transmembrane region" description="Helical" evidence="7">
    <location>
        <begin position="60"/>
        <end position="82"/>
    </location>
</feature>
<evidence type="ECO:0000259" key="8">
    <source>
        <dbReference type="Pfam" id="PF20684"/>
    </source>
</evidence>
<comment type="subcellular location">
    <subcellularLocation>
        <location evidence="1">Membrane</location>
        <topology evidence="1">Multi-pass membrane protein</topology>
    </subcellularLocation>
</comment>
<feature type="domain" description="Rhodopsin" evidence="8">
    <location>
        <begin position="41"/>
        <end position="285"/>
    </location>
</feature>
<keyword evidence="4 7" id="KW-0472">Membrane</keyword>
<dbReference type="Pfam" id="PF20684">
    <property type="entry name" value="Fung_rhodopsin"/>
    <property type="match status" value="1"/>
</dbReference>
<name>A0A2T6ZNR8_TUBBO</name>
<evidence type="ECO:0000313" key="10">
    <source>
        <dbReference type="Proteomes" id="UP000244722"/>
    </source>
</evidence>
<keyword evidence="2 7" id="KW-0812">Transmembrane</keyword>
<comment type="caution">
    <text evidence="9">The sequence shown here is derived from an EMBL/GenBank/DDBJ whole genome shotgun (WGS) entry which is preliminary data.</text>
</comment>
<evidence type="ECO:0000256" key="3">
    <source>
        <dbReference type="ARBA" id="ARBA00022989"/>
    </source>
</evidence>
<dbReference type="InterPro" id="IPR052337">
    <property type="entry name" value="SAT4-like"/>
</dbReference>
<feature type="transmembrane region" description="Helical" evidence="7">
    <location>
        <begin position="227"/>
        <end position="250"/>
    </location>
</feature>
<dbReference type="PANTHER" id="PTHR33048">
    <property type="entry name" value="PTH11-LIKE INTEGRAL MEMBRANE PROTEIN (AFU_ORTHOLOGUE AFUA_5G11245)"/>
    <property type="match status" value="1"/>
</dbReference>
<feature type="transmembrane region" description="Helical" evidence="7">
    <location>
        <begin position="192"/>
        <end position="215"/>
    </location>
</feature>
<evidence type="ECO:0000256" key="7">
    <source>
        <dbReference type="SAM" id="Phobius"/>
    </source>
</evidence>
<keyword evidence="3 7" id="KW-1133">Transmembrane helix</keyword>
<organism evidence="9 10">
    <name type="scientific">Tuber borchii</name>
    <name type="common">White truffle</name>
    <dbReference type="NCBI Taxonomy" id="42251"/>
    <lineage>
        <taxon>Eukaryota</taxon>
        <taxon>Fungi</taxon>
        <taxon>Dikarya</taxon>
        <taxon>Ascomycota</taxon>
        <taxon>Pezizomycotina</taxon>
        <taxon>Pezizomycetes</taxon>
        <taxon>Pezizales</taxon>
        <taxon>Tuberaceae</taxon>
        <taxon>Tuber</taxon>
    </lineage>
</organism>
<dbReference type="InterPro" id="IPR049326">
    <property type="entry name" value="Rhodopsin_dom_fungi"/>
</dbReference>
<proteinExistence type="inferred from homology"/>
<evidence type="ECO:0000256" key="4">
    <source>
        <dbReference type="ARBA" id="ARBA00023136"/>
    </source>
</evidence>
<dbReference type="Proteomes" id="UP000244722">
    <property type="component" value="Unassembled WGS sequence"/>
</dbReference>
<evidence type="ECO:0000313" key="9">
    <source>
        <dbReference type="EMBL" id="PUU77115.1"/>
    </source>
</evidence>
<feature type="transmembrane region" description="Helical" evidence="7">
    <location>
        <begin position="29"/>
        <end position="48"/>
    </location>
</feature>
<feature type="compositionally biased region" description="Low complexity" evidence="6">
    <location>
        <begin position="378"/>
        <end position="392"/>
    </location>
</feature>
<dbReference type="AlphaFoldDB" id="A0A2T6ZNR8"/>
<evidence type="ECO:0000256" key="1">
    <source>
        <dbReference type="ARBA" id="ARBA00004141"/>
    </source>
</evidence>
<dbReference type="STRING" id="42251.A0A2T6ZNR8"/>
<feature type="transmembrane region" description="Helical" evidence="7">
    <location>
        <begin position="145"/>
        <end position="172"/>
    </location>
</feature>
<gene>
    <name evidence="9" type="ORF">B9Z19DRAFT_988119</name>
</gene>
<comment type="similarity">
    <text evidence="5">Belongs to the SAT4 family.</text>
</comment>
<reference evidence="9 10" key="1">
    <citation type="submission" date="2017-04" db="EMBL/GenBank/DDBJ databases">
        <title>Draft genome sequence of Tuber borchii Vittad., a whitish edible truffle.</title>
        <authorList>
            <consortium name="DOE Joint Genome Institute"/>
            <person name="Murat C."/>
            <person name="Kuo A."/>
            <person name="Barry K.W."/>
            <person name="Clum A."/>
            <person name="Dockter R.B."/>
            <person name="Fauchery L."/>
            <person name="Iotti M."/>
            <person name="Kohler A."/>
            <person name="Labutti K."/>
            <person name="Lindquist E.A."/>
            <person name="Lipzen A."/>
            <person name="Ohm R.A."/>
            <person name="Wang M."/>
            <person name="Grigoriev I.V."/>
            <person name="Zambonelli A."/>
            <person name="Martin F.M."/>
        </authorList>
    </citation>
    <scope>NUCLEOTIDE SEQUENCE [LARGE SCALE GENOMIC DNA]</scope>
    <source>
        <strain evidence="9 10">Tbo3840</strain>
    </source>
</reference>
<dbReference type="GO" id="GO:0016020">
    <property type="term" value="C:membrane"/>
    <property type="evidence" value="ECO:0007669"/>
    <property type="project" value="UniProtKB-SubCell"/>
</dbReference>
<protein>
    <recommendedName>
        <fullName evidence="8">Rhodopsin domain-containing protein</fullName>
    </recommendedName>
</protein>
<dbReference type="PANTHER" id="PTHR33048:SF2">
    <property type="entry name" value="SRPK"/>
    <property type="match status" value="1"/>
</dbReference>
<evidence type="ECO:0000256" key="2">
    <source>
        <dbReference type="ARBA" id="ARBA00022692"/>
    </source>
</evidence>
<evidence type="ECO:0000256" key="6">
    <source>
        <dbReference type="SAM" id="MobiDB-lite"/>
    </source>
</evidence>
<sequence>MAPPMAHAALRARDSGHRSGPDPLLVEGWTLYALGVCVVIIRLITRYRMVGLEGSKPDDWLMILAMIIYGIESTMSHLVSLYGGNSNLSPKQREEMSEEEVQRRIFGSKMFMVGWFSYSGAMWMLKLCMVFFFSRITVGLRRQAWITGAYVVVGMSYFIICLVLFLTCRPWHKLWQIYPDPGPNCSIESPVYYLTVLSFNVTTDVFLISLPLPLLIRSSLPWRRKAILVLLFSAGIFVITAAILRCVFSLTDPQNSRTVSAWACRETFVAVVVGNAPMLKQLFSKASWSKARTLTATIAAGTGTGGSRPSPLGQKRGSNGGDETLVNESLPELKLEILRKTELSVESADRLTLEDDRPVGANGLGAPTGCSYEATCKSSNTSSSASSSRTASGELGEV</sequence>
<evidence type="ECO:0000256" key="5">
    <source>
        <dbReference type="ARBA" id="ARBA00038359"/>
    </source>
</evidence>
<keyword evidence="10" id="KW-1185">Reference proteome</keyword>
<accession>A0A2T6ZNR8</accession>
<feature type="transmembrane region" description="Helical" evidence="7">
    <location>
        <begin position="115"/>
        <end position="133"/>
    </location>
</feature>
<dbReference type="EMBL" id="NESQ01000163">
    <property type="protein sequence ID" value="PUU77115.1"/>
    <property type="molecule type" value="Genomic_DNA"/>
</dbReference>
<dbReference type="OrthoDB" id="3903189at2759"/>
<feature type="region of interest" description="Disordered" evidence="6">
    <location>
        <begin position="354"/>
        <end position="398"/>
    </location>
</feature>
<feature type="region of interest" description="Disordered" evidence="6">
    <location>
        <begin position="299"/>
        <end position="325"/>
    </location>
</feature>